<feature type="domain" description="PPM-type phosphatase" evidence="1">
    <location>
        <begin position="45"/>
        <end position="288"/>
    </location>
</feature>
<evidence type="ECO:0000313" key="2">
    <source>
        <dbReference type="EMBL" id="CAE7280754.1"/>
    </source>
</evidence>
<proteinExistence type="predicted"/>
<dbReference type="EMBL" id="CAJNDS010001802">
    <property type="protein sequence ID" value="CAE7280754.1"/>
    <property type="molecule type" value="Genomic_DNA"/>
</dbReference>
<dbReference type="CDD" id="cd00143">
    <property type="entry name" value="PP2Cc"/>
    <property type="match status" value="1"/>
</dbReference>
<gene>
    <name evidence="2" type="primary">PP2C5</name>
    <name evidence="2" type="ORF">SNAT2548_LOCUS14882</name>
</gene>
<dbReference type="SMART" id="SM00332">
    <property type="entry name" value="PP2Cc"/>
    <property type="match status" value="1"/>
</dbReference>
<protein>
    <submittedName>
        <fullName evidence="2">PP2C5 protein</fullName>
    </submittedName>
</protein>
<dbReference type="Gene3D" id="3.60.40.10">
    <property type="entry name" value="PPM-type phosphatase domain"/>
    <property type="match status" value="1"/>
</dbReference>
<name>A0A812MVU0_9DINO</name>
<dbReference type="OrthoDB" id="10264738at2759"/>
<dbReference type="Proteomes" id="UP000604046">
    <property type="component" value="Unassembled WGS sequence"/>
</dbReference>
<dbReference type="InterPro" id="IPR001932">
    <property type="entry name" value="PPM-type_phosphatase-like_dom"/>
</dbReference>
<dbReference type="SUPFAM" id="SSF81606">
    <property type="entry name" value="PP2C-like"/>
    <property type="match status" value="1"/>
</dbReference>
<dbReference type="InterPro" id="IPR015655">
    <property type="entry name" value="PP2C"/>
</dbReference>
<dbReference type="AlphaFoldDB" id="A0A812MVU0"/>
<dbReference type="PANTHER" id="PTHR13832:SF827">
    <property type="entry name" value="PROTEIN PHOSPHATASE 1L"/>
    <property type="match status" value="1"/>
</dbReference>
<evidence type="ECO:0000259" key="1">
    <source>
        <dbReference type="PROSITE" id="PS51746"/>
    </source>
</evidence>
<dbReference type="GO" id="GO:0004722">
    <property type="term" value="F:protein serine/threonine phosphatase activity"/>
    <property type="evidence" value="ECO:0007669"/>
    <property type="project" value="InterPro"/>
</dbReference>
<reference evidence="2" key="1">
    <citation type="submission" date="2021-02" db="EMBL/GenBank/DDBJ databases">
        <authorList>
            <person name="Dougan E. K."/>
            <person name="Rhodes N."/>
            <person name="Thang M."/>
            <person name="Chan C."/>
        </authorList>
    </citation>
    <scope>NUCLEOTIDE SEQUENCE</scope>
</reference>
<dbReference type="PANTHER" id="PTHR13832">
    <property type="entry name" value="PROTEIN PHOSPHATASE 2C"/>
    <property type="match status" value="1"/>
</dbReference>
<accession>A0A812MVU0</accession>
<organism evidence="2 3">
    <name type="scientific">Symbiodinium natans</name>
    <dbReference type="NCBI Taxonomy" id="878477"/>
    <lineage>
        <taxon>Eukaryota</taxon>
        <taxon>Sar</taxon>
        <taxon>Alveolata</taxon>
        <taxon>Dinophyceae</taxon>
        <taxon>Suessiales</taxon>
        <taxon>Symbiodiniaceae</taxon>
        <taxon>Symbiodinium</taxon>
    </lineage>
</organism>
<keyword evidence="3" id="KW-1185">Reference proteome</keyword>
<sequence length="289" mass="30165">MPGRRKDELPKAPLASAGEVVQASACGLSACWATAGNVSKVHDNEDRAFTDRGRLWLEDGTEVSYQTAAVVDGHGGAGACELIAETAMRILGEHLEAALGDVCAALSETFADLEEQCLALTPPSGACMCLCIAEKGRAWVANLGDCRALAVSLEDGGCLLSLDHRSGEGTEYTRILEAGGSVVGNAVEGLMPSRTLGDADVKTLCPPRVILAEAEVRTWDGQGLVIIASDGLWDVLSSADVLDLLPKGKSLRRVCQDPGTLQALADGIVDKAMRLGAQDDVTTLLLPVL</sequence>
<dbReference type="Pfam" id="PF00481">
    <property type="entry name" value="PP2C"/>
    <property type="match status" value="1"/>
</dbReference>
<dbReference type="PROSITE" id="PS51746">
    <property type="entry name" value="PPM_2"/>
    <property type="match status" value="1"/>
</dbReference>
<dbReference type="InterPro" id="IPR036457">
    <property type="entry name" value="PPM-type-like_dom_sf"/>
</dbReference>
<evidence type="ECO:0000313" key="3">
    <source>
        <dbReference type="Proteomes" id="UP000604046"/>
    </source>
</evidence>
<comment type="caution">
    <text evidence="2">The sequence shown here is derived from an EMBL/GenBank/DDBJ whole genome shotgun (WGS) entry which is preliminary data.</text>
</comment>
<dbReference type="PROSITE" id="PS51257">
    <property type="entry name" value="PROKAR_LIPOPROTEIN"/>
    <property type="match status" value="1"/>
</dbReference>